<dbReference type="PANTHER" id="PTHR43388">
    <property type="entry name" value="HYDROGENASE MATURATION FACTOR HOXX"/>
    <property type="match status" value="1"/>
</dbReference>
<dbReference type="Pfam" id="PF00551">
    <property type="entry name" value="Formyl_trans_N"/>
    <property type="match status" value="1"/>
</dbReference>
<dbReference type="Pfam" id="PF00378">
    <property type="entry name" value="ECH_1"/>
    <property type="match status" value="1"/>
</dbReference>
<dbReference type="Pfam" id="PF02911">
    <property type="entry name" value="Formyl_trans_C"/>
    <property type="match status" value="1"/>
</dbReference>
<evidence type="ECO:0000313" key="4">
    <source>
        <dbReference type="Proteomes" id="UP000628710"/>
    </source>
</evidence>
<evidence type="ECO:0000259" key="2">
    <source>
        <dbReference type="Pfam" id="PF02911"/>
    </source>
</evidence>
<protein>
    <submittedName>
        <fullName evidence="3">Hydrogenase maturation protein</fullName>
    </submittedName>
</protein>
<accession>A0A934MXU2</accession>
<evidence type="ECO:0000313" key="3">
    <source>
        <dbReference type="EMBL" id="MBJ7539679.1"/>
    </source>
</evidence>
<dbReference type="InterPro" id="IPR029045">
    <property type="entry name" value="ClpP/crotonase-like_dom_sf"/>
</dbReference>
<dbReference type="PIRSF" id="PIRSF006787">
    <property type="entry name" value="Hydrgn_mat_HoxX"/>
    <property type="match status" value="1"/>
</dbReference>
<dbReference type="Gene3D" id="3.90.226.10">
    <property type="entry name" value="2-enoyl-CoA Hydratase, Chain A, domain 1"/>
    <property type="match status" value="1"/>
</dbReference>
<dbReference type="PANTHER" id="PTHR43388:SF1">
    <property type="entry name" value="HYDROGENASE MATURATION FACTOR HOXX"/>
    <property type="match status" value="1"/>
</dbReference>
<reference evidence="3" key="1">
    <citation type="submission" date="2020-12" db="EMBL/GenBank/DDBJ databases">
        <title>Marinomonas arctica sp. nov., a psychrotolerant bacterium isolated from the Arctic.</title>
        <authorList>
            <person name="Zhang Y."/>
        </authorList>
    </citation>
    <scope>NUCLEOTIDE SEQUENCE</scope>
    <source>
        <strain evidence="3">C1424</strain>
    </source>
</reference>
<sequence length="571" mass="64214">MRILFITTSHNGLSQRAWSELLAKGHDIKIQLATSDDAMLDAVEAFRPELILAPFLKKAIPDIIWKNHTCLIVHPGIKGDRGPSSLDWAIMRGYKEWGVTILQAAEEMDAGDIWSSNNFPMRDVSKSNLYRHEVTAAALKGIHDAVSKFESLDFVPEALNYSNPDVKGCWNDPIKRVDRAIDWASSSQDIIAKIKAADSTPGVLESHIFPFPCFMYGAHLEDKLKGNAGEILAQRDSAICIATGDGAIWVSHLKKELSGGFKLPAMKVLAGHIAEPMFSARDIFNDDLSIKTFREIWYREEDNVSYLYFDFYNGAMSTEQCLRLREAFWNVQSQRKTQIIVLMGGHDIWSNGIHLNVIENAISPAQESWDNIVAMDDFVCDVVSCTSHYIISALHGNAGAGGAVMALAADEVIAREGVVFNPHYKKMGLFGSEYWTYLLPKRVGVDKANQLTSECLPVDTKKALEIGLIDAAFGQNVKAFRDNLSKRVEAIKNTIDFEKFTSEKRKKLLSEEAIKSLNDYRNDELREMWVNFNSLNSPYHILRYSFVHKIDCVNQPKTYQPDRLESIPNVN</sequence>
<dbReference type="InterPro" id="IPR011034">
    <property type="entry name" value="Formyl_transferase-like_C_sf"/>
</dbReference>
<name>A0A934MXU2_9GAMM</name>
<comment type="caution">
    <text evidence="3">The sequence shown here is derived from an EMBL/GenBank/DDBJ whole genome shotgun (WGS) entry which is preliminary data.</text>
</comment>
<dbReference type="RefSeq" id="WP_199470074.1">
    <property type="nucleotide sequence ID" value="NZ_JAEMNX010000029.1"/>
</dbReference>
<dbReference type="SUPFAM" id="SSF53328">
    <property type="entry name" value="Formyltransferase"/>
    <property type="match status" value="1"/>
</dbReference>
<dbReference type="InterPro" id="IPR047180">
    <property type="entry name" value="HoxX-like"/>
</dbReference>
<dbReference type="SUPFAM" id="SSF52096">
    <property type="entry name" value="ClpP/crotonase"/>
    <property type="match status" value="1"/>
</dbReference>
<dbReference type="CDD" id="cd06558">
    <property type="entry name" value="crotonase-like"/>
    <property type="match status" value="1"/>
</dbReference>
<dbReference type="GO" id="GO:0003824">
    <property type="term" value="F:catalytic activity"/>
    <property type="evidence" value="ECO:0007669"/>
    <property type="project" value="InterPro"/>
</dbReference>
<proteinExistence type="predicted"/>
<dbReference type="InterPro" id="IPR036477">
    <property type="entry name" value="Formyl_transf_N_sf"/>
</dbReference>
<evidence type="ECO:0000259" key="1">
    <source>
        <dbReference type="Pfam" id="PF00551"/>
    </source>
</evidence>
<dbReference type="EMBL" id="JAEMNX010000029">
    <property type="protein sequence ID" value="MBJ7539679.1"/>
    <property type="molecule type" value="Genomic_DNA"/>
</dbReference>
<feature type="domain" description="Formyl transferase N-terminal" evidence="1">
    <location>
        <begin position="34"/>
        <end position="121"/>
    </location>
</feature>
<keyword evidence="4" id="KW-1185">Reference proteome</keyword>
<dbReference type="CDD" id="cd08701">
    <property type="entry name" value="FMT_C_HypX"/>
    <property type="match status" value="1"/>
</dbReference>
<dbReference type="InterPro" id="IPR001753">
    <property type="entry name" value="Enoyl-CoA_hydra/iso"/>
</dbReference>
<dbReference type="InterPro" id="IPR002376">
    <property type="entry name" value="Formyl_transf_N"/>
</dbReference>
<organism evidence="3 4">
    <name type="scientific">Marinomonas transparens</name>
    <dbReference type="NCBI Taxonomy" id="2795388"/>
    <lineage>
        <taxon>Bacteria</taxon>
        <taxon>Pseudomonadati</taxon>
        <taxon>Pseudomonadota</taxon>
        <taxon>Gammaproteobacteria</taxon>
        <taxon>Oceanospirillales</taxon>
        <taxon>Oceanospirillaceae</taxon>
        <taxon>Marinomonas</taxon>
    </lineage>
</organism>
<dbReference type="InterPro" id="IPR009188">
    <property type="entry name" value="NiFe-hyd_mat_HypX/HoxX"/>
</dbReference>
<dbReference type="InterPro" id="IPR005793">
    <property type="entry name" value="Formyl_trans_C"/>
</dbReference>
<dbReference type="SUPFAM" id="SSF50486">
    <property type="entry name" value="FMT C-terminal domain-like"/>
    <property type="match status" value="1"/>
</dbReference>
<dbReference type="CDD" id="cd08650">
    <property type="entry name" value="FMT_core_HypX_N"/>
    <property type="match status" value="1"/>
</dbReference>
<feature type="domain" description="Formyl transferase C-terminal" evidence="2">
    <location>
        <begin position="174"/>
        <end position="256"/>
    </location>
</feature>
<dbReference type="Gene3D" id="3.40.50.12230">
    <property type="match status" value="1"/>
</dbReference>
<dbReference type="AlphaFoldDB" id="A0A934MXU2"/>
<gene>
    <name evidence="3" type="ORF">I8J31_18535</name>
</gene>
<dbReference type="Proteomes" id="UP000628710">
    <property type="component" value="Unassembled WGS sequence"/>
</dbReference>